<dbReference type="InterPro" id="IPR006645">
    <property type="entry name" value="NGN-like_dom"/>
</dbReference>
<name>A0ABC9TYD4_CLOSY</name>
<dbReference type="Pfam" id="PF02357">
    <property type="entry name" value="NusG"/>
    <property type="match status" value="1"/>
</dbReference>
<organism evidence="3 4">
    <name type="scientific">[Clostridium] symbiosum ATCC 14940</name>
    <dbReference type="NCBI Taxonomy" id="411472"/>
    <lineage>
        <taxon>Bacteria</taxon>
        <taxon>Bacillati</taxon>
        <taxon>Bacillota</taxon>
        <taxon>Clostridia</taxon>
        <taxon>Lachnospirales</taxon>
        <taxon>Lachnospiraceae</taxon>
        <taxon>Otoolea</taxon>
    </lineage>
</organism>
<keyword evidence="1" id="KW-0804">Transcription</keyword>
<dbReference type="RefSeq" id="WP_021642891.1">
    <property type="nucleotide sequence ID" value="NZ_KE992969.1"/>
</dbReference>
<evidence type="ECO:0000313" key="3">
    <source>
        <dbReference type="EMBL" id="ERI77212.1"/>
    </source>
</evidence>
<evidence type="ECO:0000256" key="1">
    <source>
        <dbReference type="ARBA" id="ARBA00023163"/>
    </source>
</evidence>
<reference evidence="3 4" key="1">
    <citation type="submission" date="2013-07" db="EMBL/GenBank/DDBJ databases">
        <authorList>
            <person name="Weinstock G."/>
            <person name="Sodergren E."/>
            <person name="Wylie T."/>
            <person name="Fulton L."/>
            <person name="Fulton R."/>
            <person name="Fronick C."/>
            <person name="O'Laughlin M."/>
            <person name="Godfrey J."/>
            <person name="Miner T."/>
            <person name="Herter B."/>
            <person name="Appelbaum E."/>
            <person name="Cordes M."/>
            <person name="Lek S."/>
            <person name="Wollam A."/>
            <person name="Pepin K.H."/>
            <person name="Palsikar V.B."/>
            <person name="Mitreva M."/>
            <person name="Wilson R.K."/>
        </authorList>
    </citation>
    <scope>NUCLEOTIDE SEQUENCE [LARGE SCALE GENOMIC DNA]</scope>
    <source>
        <strain evidence="3 4">ATCC 14940</strain>
    </source>
</reference>
<dbReference type="InterPro" id="IPR036735">
    <property type="entry name" value="NGN_dom_sf"/>
</dbReference>
<protein>
    <submittedName>
        <fullName evidence="3">Transcription termination/antitermination factor NusG</fullName>
    </submittedName>
</protein>
<dbReference type="SUPFAM" id="SSF82679">
    <property type="entry name" value="N-utilization substance G protein NusG, N-terminal domain"/>
    <property type="match status" value="1"/>
</dbReference>
<dbReference type="AlphaFoldDB" id="A0ABC9TYD4"/>
<evidence type="ECO:0000313" key="4">
    <source>
        <dbReference type="Proteomes" id="UP000016491"/>
    </source>
</evidence>
<dbReference type="EMBL" id="AWSU01000163">
    <property type="protein sequence ID" value="ERI77212.1"/>
    <property type="molecule type" value="Genomic_DNA"/>
</dbReference>
<evidence type="ECO:0000259" key="2">
    <source>
        <dbReference type="Pfam" id="PF02357"/>
    </source>
</evidence>
<proteinExistence type="predicted"/>
<accession>A0ABC9TYD4</accession>
<sequence length="176" mass="20280">MEQWYALYTVPGREQDAAELLERVVSHNLWSDCRIPRKVKVFRSGGVLHLFEDVMFPGYLFLKTSDSKALADELQKARKFPQFIGDARNVLASVDEKDLRFLQDVCGENLQQVMGVTKISLNEENRIVKADGVLEHYRDRIVKLNLHKRFAVVEVELFNRTQAVLFGVSLEQDRAV</sequence>
<feature type="domain" description="NusG-like N-terminal" evidence="2">
    <location>
        <begin position="3"/>
        <end position="97"/>
    </location>
</feature>
<dbReference type="Proteomes" id="UP000016491">
    <property type="component" value="Unassembled WGS sequence"/>
</dbReference>
<gene>
    <name evidence="3" type="ORF">CLOSYM_02182</name>
</gene>
<dbReference type="Gene3D" id="3.30.70.940">
    <property type="entry name" value="NusG, N-terminal domain"/>
    <property type="match status" value="1"/>
</dbReference>
<comment type="caution">
    <text evidence="3">The sequence shown here is derived from an EMBL/GenBank/DDBJ whole genome shotgun (WGS) entry which is preliminary data.</text>
</comment>